<feature type="non-terminal residue" evidence="7">
    <location>
        <position position="1"/>
    </location>
</feature>
<dbReference type="SUPFAM" id="SSF103473">
    <property type="entry name" value="MFS general substrate transporter"/>
    <property type="match status" value="1"/>
</dbReference>
<evidence type="ECO:0000256" key="3">
    <source>
        <dbReference type="ARBA" id="ARBA00022989"/>
    </source>
</evidence>
<evidence type="ECO:0000313" key="6">
    <source>
        <dbReference type="Proteomes" id="UP000694941"/>
    </source>
</evidence>
<gene>
    <name evidence="7" type="primary">LOC106467986</name>
</gene>
<evidence type="ECO:0000256" key="5">
    <source>
        <dbReference type="SAM" id="Phobius"/>
    </source>
</evidence>
<protein>
    <submittedName>
        <fullName evidence="7">Solute carrier family 17 member 9-like</fullName>
    </submittedName>
</protein>
<feature type="transmembrane region" description="Helical" evidence="5">
    <location>
        <begin position="95"/>
        <end position="116"/>
    </location>
</feature>
<keyword evidence="6" id="KW-1185">Reference proteome</keyword>
<dbReference type="InterPro" id="IPR050382">
    <property type="entry name" value="MFS_Na/Anion_cotransporter"/>
</dbReference>
<evidence type="ECO:0000256" key="2">
    <source>
        <dbReference type="ARBA" id="ARBA00022692"/>
    </source>
</evidence>
<organism evidence="6 7">
    <name type="scientific">Limulus polyphemus</name>
    <name type="common">Atlantic horseshoe crab</name>
    <dbReference type="NCBI Taxonomy" id="6850"/>
    <lineage>
        <taxon>Eukaryota</taxon>
        <taxon>Metazoa</taxon>
        <taxon>Ecdysozoa</taxon>
        <taxon>Arthropoda</taxon>
        <taxon>Chelicerata</taxon>
        <taxon>Merostomata</taxon>
        <taxon>Xiphosura</taxon>
        <taxon>Limulidae</taxon>
        <taxon>Limulus</taxon>
    </lineage>
</organism>
<proteinExistence type="predicted"/>
<name>A0ABM1T7U7_LIMPO</name>
<dbReference type="RefSeq" id="XP_022251953.1">
    <property type="nucleotide sequence ID" value="XM_022396245.1"/>
</dbReference>
<sequence length="166" mass="18089">GWEFNVIPYVISPISSVLVGWLIEKLIQKGYNLLLIRKCSEAASQYVRVLLLTLIANLHSYEGVLFCVVLCFGVGPFHTAGVHMNPMDIAPQHAGTVFGFMNSVGALPGIIGVYTTGYILETTNSWKLVFYGTAFLNFIGCSLFLMWGRVSPIISSPTINSAGPDL</sequence>
<feature type="transmembrane region" description="Helical" evidence="5">
    <location>
        <begin position="6"/>
        <end position="27"/>
    </location>
</feature>
<evidence type="ECO:0000256" key="4">
    <source>
        <dbReference type="ARBA" id="ARBA00023136"/>
    </source>
</evidence>
<reference evidence="7" key="1">
    <citation type="submission" date="2025-08" db="UniProtKB">
        <authorList>
            <consortium name="RefSeq"/>
        </authorList>
    </citation>
    <scope>IDENTIFICATION</scope>
    <source>
        <tissue evidence="7">Muscle</tissue>
    </source>
</reference>
<keyword evidence="4 5" id="KW-0472">Membrane</keyword>
<dbReference type="Gene3D" id="1.20.1250.20">
    <property type="entry name" value="MFS general substrate transporter like domains"/>
    <property type="match status" value="1"/>
</dbReference>
<dbReference type="PANTHER" id="PTHR11662">
    <property type="entry name" value="SOLUTE CARRIER FAMILY 17"/>
    <property type="match status" value="1"/>
</dbReference>
<dbReference type="Proteomes" id="UP000694941">
    <property type="component" value="Unplaced"/>
</dbReference>
<accession>A0ABM1T7U7</accession>
<feature type="transmembrane region" description="Helical" evidence="5">
    <location>
        <begin position="48"/>
        <end position="75"/>
    </location>
</feature>
<keyword evidence="3 5" id="KW-1133">Transmembrane helix</keyword>
<evidence type="ECO:0000256" key="1">
    <source>
        <dbReference type="ARBA" id="ARBA00004141"/>
    </source>
</evidence>
<dbReference type="GeneID" id="106467986"/>
<keyword evidence="2 5" id="KW-0812">Transmembrane</keyword>
<comment type="subcellular location">
    <subcellularLocation>
        <location evidence="1">Membrane</location>
        <topology evidence="1">Multi-pass membrane protein</topology>
    </subcellularLocation>
</comment>
<evidence type="ECO:0000313" key="7">
    <source>
        <dbReference type="RefSeq" id="XP_022251953.1"/>
    </source>
</evidence>
<feature type="transmembrane region" description="Helical" evidence="5">
    <location>
        <begin position="128"/>
        <end position="147"/>
    </location>
</feature>
<dbReference type="InterPro" id="IPR036259">
    <property type="entry name" value="MFS_trans_sf"/>
</dbReference>
<dbReference type="PANTHER" id="PTHR11662:SF279">
    <property type="entry name" value="VOLTAGE-GATED PURINE NUCLEOTIDE UNIPORTER SLC17A9"/>
    <property type="match status" value="1"/>
</dbReference>